<dbReference type="AlphaFoldDB" id="A0A931F7X1"/>
<evidence type="ECO:0000313" key="10">
    <source>
        <dbReference type="Proteomes" id="UP000621436"/>
    </source>
</evidence>
<sequence>MKKREEVKESLKWDLTRLFKDESEYQETLKEVKEGVARIVENYQGELDNPETILKCLKDYEEMMIKGHHLYTYAYLATSVDEANSENQERLMKIRMNFSNLMSQTSFIESEIKELDDEILDKVISKSENYQVYLGDLKRSKEYKLDSAVEKSLSALSPVLDAPQNIYNQAKLADLDFDKFEINGEEYPLSFVLFENEYQQEADTEVRRKAFEQFSKNLEDYKNTMASTYSTQIQKEKIMADMRGYDDIFEYLLFDQKVDRELYDRQIDLIMEKLAPHMRKYATHLKELYNLDKMTYADLKIPLDPDFEPEVTVEESKKYVEGALSALGEEYKDLVMKSYDERWVDFAQNKGKSTGGFCSTPYGVNSYILLSWTGLMSQVYTLVHELGHAGHFILSQQNNRLFEDRPSTYFVEAPSTINELLLTNYLIEQKDEPRFQRWALATMIGNTYYHNFVTHLLEAAYQREVYKLIDDDESIHAEKLNKLKKEVLEEFWGDAVEITDGAELTWMRQPHYYMGLYSYTYSAGLTVATAANQRIKEEGQQAVNDWINVLKAGGTKTPVELAKMAGVDITTAKPLNDTIDFIGESIDKIIELSGKIEK</sequence>
<dbReference type="GO" id="GO:0006518">
    <property type="term" value="P:peptide metabolic process"/>
    <property type="evidence" value="ECO:0007669"/>
    <property type="project" value="TreeGrafter"/>
</dbReference>
<dbReference type="SUPFAM" id="SSF55486">
    <property type="entry name" value="Metalloproteases ('zincins'), catalytic domain"/>
    <property type="match status" value="1"/>
</dbReference>
<keyword evidence="10" id="KW-1185">Reference proteome</keyword>
<reference evidence="9" key="1">
    <citation type="submission" date="2020-11" db="EMBL/GenBank/DDBJ databases">
        <title>Halonatronomonas betainensis gen. nov., sp. nov. a novel haloalkaliphilic representative of the family Halanaerobiacae capable of betaine degradation.</title>
        <authorList>
            <person name="Boltyanskaya Y."/>
            <person name="Kevbrin V."/>
            <person name="Detkova E."/>
            <person name="Grouzdev D.S."/>
            <person name="Koziaeva V."/>
            <person name="Zhilina T."/>
        </authorList>
    </citation>
    <scope>NUCLEOTIDE SEQUENCE</scope>
    <source>
        <strain evidence="9">Z-7014</strain>
    </source>
</reference>
<dbReference type="Pfam" id="PF08439">
    <property type="entry name" value="Peptidase_M3_N"/>
    <property type="match status" value="1"/>
</dbReference>
<dbReference type="Gene3D" id="1.10.1370.20">
    <property type="entry name" value="Oligoendopeptidase f, C-terminal domain"/>
    <property type="match status" value="1"/>
</dbReference>
<dbReference type="InterPro" id="IPR004438">
    <property type="entry name" value="Peptidase_M3B"/>
</dbReference>
<dbReference type="InterPro" id="IPR045090">
    <property type="entry name" value="Pept_M3A_M3B"/>
</dbReference>
<dbReference type="GO" id="GO:0046872">
    <property type="term" value="F:metal ion binding"/>
    <property type="evidence" value="ECO:0007669"/>
    <property type="project" value="UniProtKB-UniRule"/>
</dbReference>
<evidence type="ECO:0000256" key="5">
    <source>
        <dbReference type="ARBA" id="ARBA00023049"/>
    </source>
</evidence>
<dbReference type="InterPro" id="IPR013647">
    <property type="entry name" value="OligopepF_N_dom"/>
</dbReference>
<evidence type="ECO:0000256" key="6">
    <source>
        <dbReference type="RuleBase" id="RU368091"/>
    </source>
</evidence>
<dbReference type="InterPro" id="IPR042088">
    <property type="entry name" value="OligoPept_F_C"/>
</dbReference>
<dbReference type="RefSeq" id="WP_345790973.1">
    <property type="nucleotide sequence ID" value="NZ_JADPIE010000004.1"/>
</dbReference>
<keyword evidence="2 6" id="KW-0479">Metal-binding</keyword>
<dbReference type="GO" id="GO:0004222">
    <property type="term" value="F:metalloendopeptidase activity"/>
    <property type="evidence" value="ECO:0007669"/>
    <property type="project" value="UniProtKB-UniRule"/>
</dbReference>
<comment type="cofactor">
    <cofactor evidence="6">
        <name>Zn(2+)</name>
        <dbReference type="ChEBI" id="CHEBI:29105"/>
    </cofactor>
    <text evidence="6">Binds 1 zinc ion.</text>
</comment>
<dbReference type="PANTHER" id="PTHR11804:SF45">
    <property type="entry name" value="SIMILAR TO OLIGOENDOPEPTIDASE"/>
    <property type="match status" value="1"/>
</dbReference>
<evidence type="ECO:0000256" key="1">
    <source>
        <dbReference type="ARBA" id="ARBA00022670"/>
    </source>
</evidence>
<dbReference type="NCBIfam" id="TIGR00181">
    <property type="entry name" value="pepF"/>
    <property type="match status" value="1"/>
</dbReference>
<dbReference type="PANTHER" id="PTHR11804">
    <property type="entry name" value="PROTEASE M3 THIMET OLIGOPEPTIDASE-RELATED"/>
    <property type="match status" value="1"/>
</dbReference>
<evidence type="ECO:0000313" key="9">
    <source>
        <dbReference type="EMBL" id="MBF8437126.1"/>
    </source>
</evidence>
<evidence type="ECO:0000259" key="7">
    <source>
        <dbReference type="Pfam" id="PF01432"/>
    </source>
</evidence>
<dbReference type="Pfam" id="PF01432">
    <property type="entry name" value="Peptidase_M3"/>
    <property type="match status" value="1"/>
</dbReference>
<comment type="similarity">
    <text evidence="6">Belongs to the peptidase M3B family.</text>
</comment>
<dbReference type="EC" id="3.4.24.-" evidence="6"/>
<comment type="caution">
    <text evidence="9">The sequence shown here is derived from an EMBL/GenBank/DDBJ whole genome shotgun (WGS) entry which is preliminary data.</text>
</comment>
<dbReference type="CDD" id="cd09609">
    <property type="entry name" value="M3B_PepF"/>
    <property type="match status" value="1"/>
</dbReference>
<keyword evidence="5 6" id="KW-0482">Metalloprotease</keyword>
<evidence type="ECO:0000256" key="3">
    <source>
        <dbReference type="ARBA" id="ARBA00022801"/>
    </source>
</evidence>
<accession>A0A931F7X1</accession>
<dbReference type="Proteomes" id="UP000621436">
    <property type="component" value="Unassembled WGS sequence"/>
</dbReference>
<dbReference type="InterPro" id="IPR034009">
    <property type="entry name" value="M3B_PepF_4"/>
</dbReference>
<feature type="domain" description="Peptidase M3A/M3B catalytic" evidence="7">
    <location>
        <begin position="199"/>
        <end position="579"/>
    </location>
</feature>
<dbReference type="InterPro" id="IPR001567">
    <property type="entry name" value="Pept_M3A_M3B_dom"/>
</dbReference>
<dbReference type="EMBL" id="JADPIE010000004">
    <property type="protein sequence ID" value="MBF8437126.1"/>
    <property type="molecule type" value="Genomic_DNA"/>
</dbReference>
<dbReference type="Gene3D" id="1.20.140.70">
    <property type="entry name" value="Oligopeptidase f, N-terminal domain"/>
    <property type="match status" value="1"/>
</dbReference>
<comment type="function">
    <text evidence="6">Has oligopeptidase activity and degrades a variety of small bioactive peptides.</text>
</comment>
<protein>
    <recommendedName>
        <fullName evidence="6">Oligopeptidase F</fullName>
        <ecNumber evidence="6">3.4.24.-</ecNumber>
    </recommendedName>
</protein>
<gene>
    <name evidence="9" type="primary">pepF</name>
    <name evidence="9" type="ORF">I0Q91_08560</name>
</gene>
<keyword evidence="1 6" id="KW-0645">Protease</keyword>
<organism evidence="9 10">
    <name type="scientific">Halonatronomonas betaini</name>
    <dbReference type="NCBI Taxonomy" id="2778430"/>
    <lineage>
        <taxon>Bacteria</taxon>
        <taxon>Bacillati</taxon>
        <taxon>Bacillota</taxon>
        <taxon>Clostridia</taxon>
        <taxon>Halanaerobiales</taxon>
        <taxon>Halarsenatibacteraceae</taxon>
        <taxon>Halonatronomonas</taxon>
    </lineage>
</organism>
<evidence type="ECO:0000259" key="8">
    <source>
        <dbReference type="Pfam" id="PF08439"/>
    </source>
</evidence>
<evidence type="ECO:0000256" key="2">
    <source>
        <dbReference type="ARBA" id="ARBA00022723"/>
    </source>
</evidence>
<dbReference type="GO" id="GO:0006508">
    <property type="term" value="P:proteolysis"/>
    <property type="evidence" value="ECO:0007669"/>
    <property type="project" value="UniProtKB-KW"/>
</dbReference>
<keyword evidence="4 6" id="KW-0862">Zinc</keyword>
<name>A0A931F7X1_9FIRM</name>
<keyword evidence="3 6" id="KW-0378">Hydrolase</keyword>
<evidence type="ECO:0000256" key="4">
    <source>
        <dbReference type="ARBA" id="ARBA00022833"/>
    </source>
</evidence>
<proteinExistence type="inferred from homology"/>
<feature type="domain" description="Oligopeptidase F N-terminal" evidence="8">
    <location>
        <begin position="111"/>
        <end position="177"/>
    </location>
</feature>